<feature type="transmembrane region" description="Helical" evidence="7">
    <location>
        <begin position="102"/>
        <end position="120"/>
    </location>
</feature>
<evidence type="ECO:0000256" key="6">
    <source>
        <dbReference type="ARBA" id="ARBA00043993"/>
    </source>
</evidence>
<dbReference type="RefSeq" id="WP_062536995.1">
    <property type="nucleotide sequence ID" value="NZ_DF970203.1"/>
</dbReference>
<dbReference type="AlphaFoldDB" id="A0A0K8QPQ4"/>
<evidence type="ECO:0000256" key="3">
    <source>
        <dbReference type="ARBA" id="ARBA00022692"/>
    </source>
</evidence>
<keyword evidence="5 7" id="KW-0472">Membrane</keyword>
<reference evidence="9" key="1">
    <citation type="submission" date="2015-08" db="EMBL/GenBank/DDBJ databases">
        <title>Complete DNA Sequence of Pseudomonas syringae pv. actinidiae, the Causal Agent of Kiwifruit Canker Disease.</title>
        <authorList>
            <person name="Rikkerink E.H.A."/>
            <person name="Fineran P.C."/>
        </authorList>
    </citation>
    <scope>NUCLEOTIDE SEQUENCE</scope>
    <source>
        <strain evidence="9">SkMP5</strain>
    </source>
</reference>
<dbReference type="EMBL" id="DF970203">
    <property type="protein sequence ID" value="GAP66397.1"/>
    <property type="molecule type" value="Genomic_DNA"/>
</dbReference>
<dbReference type="Pfam" id="PF13515">
    <property type="entry name" value="FUSC_2"/>
    <property type="match status" value="1"/>
</dbReference>
<feature type="transmembrane region" description="Helical" evidence="7">
    <location>
        <begin position="447"/>
        <end position="463"/>
    </location>
</feature>
<evidence type="ECO:0000256" key="7">
    <source>
        <dbReference type="SAM" id="Phobius"/>
    </source>
</evidence>
<dbReference type="InterPro" id="IPR049453">
    <property type="entry name" value="Memb_transporter_dom"/>
</dbReference>
<keyword evidence="3 7" id="KW-0812">Transmembrane</keyword>
<evidence type="ECO:0000259" key="8">
    <source>
        <dbReference type="Pfam" id="PF13515"/>
    </source>
</evidence>
<keyword evidence="2" id="KW-1003">Cell membrane</keyword>
<evidence type="ECO:0000313" key="9">
    <source>
        <dbReference type="EMBL" id="GAP66397.1"/>
    </source>
</evidence>
<dbReference type="STRING" id="1475481.GCA_000953855_01737"/>
<gene>
    <name evidence="9" type="ORF">MBSD_n1704</name>
</gene>
<sequence length="698" mass="72714">MNKPRAALLRSPLLHSLLLTRRRDVPVRVALRNTAAVALPLLLGAWSGHLTAGLAVSAGALDTMFADQPGPYRVRLQRMLLTALAAGVSAWAGFVLGGHDALMVLVAALWGFGGALLVALGPNAARAGMISMILLVITAADPLPSAQALPAALLIFAGGALQTLFAVAAWPLQRYRPERLALAQVFADLAALARQAPGSRLAPPLTEALNEIQALLHGVHEGRSRALDTFRVLAALAERIRAELLALADLHEAEAGAARRDAQRALLDNAAAVLDGISAALTQGEPARAAQAAMPAFDAALAHLEETGGDDPHDLVRARAAGLAGQLRAATRNAEFAGSRGELRAAAAEARLPQALRPGNPLATLRANLTLGSVACRHAVRCGVCLALAVAADRGLGMSHGYWMPMTLAIVLKPDFGATWRFGLLRVIGTLLGLLLTTALLHFAPGGVWTGIALLAALSFAFRELATVHYGIAVACLTGAVVVLLAFYGVAPGEAMHARALHTALGSGLALLAYLLWPTWERGRERAALAAMLDAYRAYFDALAGGDERARHEARAAARRARSNAEASLERLRHEPASARLVERADAAIANANRLVRAAMALEAAREDAGATALPQAAAPFMREVSARLAELAAALREARAPAPDPGLRASQRALVQALDAAPFTPLAAALRDASDRIADSLGTLAHLLAAAHPPPAA</sequence>
<proteinExistence type="inferred from homology"/>
<organism evidence="9">
    <name type="scientific">Mizugakiibacter sediminis</name>
    <dbReference type="NCBI Taxonomy" id="1475481"/>
    <lineage>
        <taxon>Bacteria</taxon>
        <taxon>Pseudomonadati</taxon>
        <taxon>Pseudomonadota</taxon>
        <taxon>Gammaproteobacteria</taxon>
        <taxon>Lysobacterales</taxon>
        <taxon>Rhodanobacteraceae</taxon>
        <taxon>Mizugakiibacter</taxon>
    </lineage>
</organism>
<feature type="domain" description="Integral membrane bound transporter" evidence="8">
    <location>
        <begin position="392"/>
        <end position="512"/>
    </location>
</feature>
<evidence type="ECO:0000313" key="10">
    <source>
        <dbReference type="Proteomes" id="UP000253740"/>
    </source>
</evidence>
<dbReference type="OrthoDB" id="128040at2"/>
<feature type="transmembrane region" description="Helical" evidence="7">
    <location>
        <begin position="151"/>
        <end position="172"/>
    </location>
</feature>
<feature type="transmembrane region" description="Helical" evidence="7">
    <location>
        <begin position="78"/>
        <end position="96"/>
    </location>
</feature>
<evidence type="ECO:0000256" key="1">
    <source>
        <dbReference type="ARBA" id="ARBA00004651"/>
    </source>
</evidence>
<dbReference type="GO" id="GO:0005886">
    <property type="term" value="C:plasma membrane"/>
    <property type="evidence" value="ECO:0007669"/>
    <property type="project" value="UniProtKB-SubCell"/>
</dbReference>
<keyword evidence="10" id="KW-1185">Reference proteome</keyword>
<feature type="transmembrane region" description="Helical" evidence="7">
    <location>
        <begin position="496"/>
        <end position="517"/>
    </location>
</feature>
<comment type="similarity">
    <text evidence="6">Belongs to the YccS/YhfK family.</text>
</comment>
<comment type="subcellular location">
    <subcellularLocation>
        <location evidence="1">Cell membrane</location>
        <topology evidence="1">Multi-pass membrane protein</topology>
    </subcellularLocation>
</comment>
<feature type="transmembrane region" description="Helical" evidence="7">
    <location>
        <begin position="423"/>
        <end position="441"/>
    </location>
</feature>
<evidence type="ECO:0000256" key="4">
    <source>
        <dbReference type="ARBA" id="ARBA00022989"/>
    </source>
</evidence>
<accession>A0A0K8QPQ4</accession>
<feature type="transmembrane region" description="Helical" evidence="7">
    <location>
        <begin position="470"/>
        <end position="490"/>
    </location>
</feature>
<dbReference type="Proteomes" id="UP000253740">
    <property type="component" value="Unassembled WGS sequence"/>
</dbReference>
<dbReference type="PANTHER" id="PTHR30509">
    <property type="entry name" value="P-HYDROXYBENZOIC ACID EFFLUX PUMP SUBUNIT-RELATED"/>
    <property type="match status" value="1"/>
</dbReference>
<dbReference type="PANTHER" id="PTHR30509:SF8">
    <property type="entry name" value="INNER MEMBRANE PROTEIN YCCS"/>
    <property type="match status" value="1"/>
</dbReference>
<name>A0A0K8QPQ4_9GAMM</name>
<feature type="transmembrane region" description="Helical" evidence="7">
    <location>
        <begin position="46"/>
        <end position="66"/>
    </location>
</feature>
<evidence type="ECO:0000256" key="2">
    <source>
        <dbReference type="ARBA" id="ARBA00022475"/>
    </source>
</evidence>
<evidence type="ECO:0000256" key="5">
    <source>
        <dbReference type="ARBA" id="ARBA00023136"/>
    </source>
</evidence>
<protein>
    <recommendedName>
        <fullName evidence="8">Integral membrane bound transporter domain-containing protein</fullName>
    </recommendedName>
</protein>
<keyword evidence="4 7" id="KW-1133">Transmembrane helix</keyword>